<feature type="region of interest" description="Disordered" evidence="1">
    <location>
        <begin position="1"/>
        <end position="52"/>
    </location>
</feature>
<reference evidence="2" key="1">
    <citation type="submission" date="2020-06" db="EMBL/GenBank/DDBJ databases">
        <authorList>
            <consortium name="Plant Systems Biology data submission"/>
        </authorList>
    </citation>
    <scope>NUCLEOTIDE SEQUENCE</scope>
    <source>
        <strain evidence="2">D6</strain>
    </source>
</reference>
<evidence type="ECO:0000256" key="1">
    <source>
        <dbReference type="SAM" id="MobiDB-lite"/>
    </source>
</evidence>
<accession>A0A9N8DBS5</accession>
<keyword evidence="3" id="KW-1185">Reference proteome</keyword>
<evidence type="ECO:0000313" key="2">
    <source>
        <dbReference type="EMBL" id="CAB9498900.1"/>
    </source>
</evidence>
<proteinExistence type="predicted"/>
<protein>
    <submittedName>
        <fullName evidence="2">Uncharacterized protein</fullName>
    </submittedName>
</protein>
<dbReference type="EMBL" id="CAICTM010000048">
    <property type="protein sequence ID" value="CAB9498900.1"/>
    <property type="molecule type" value="Genomic_DNA"/>
</dbReference>
<feature type="compositionally biased region" description="Basic and acidic residues" evidence="1">
    <location>
        <begin position="1"/>
        <end position="14"/>
    </location>
</feature>
<name>A0A9N8DBS5_9STRA</name>
<evidence type="ECO:0000313" key="3">
    <source>
        <dbReference type="Proteomes" id="UP001153069"/>
    </source>
</evidence>
<organism evidence="2 3">
    <name type="scientific">Seminavis robusta</name>
    <dbReference type="NCBI Taxonomy" id="568900"/>
    <lineage>
        <taxon>Eukaryota</taxon>
        <taxon>Sar</taxon>
        <taxon>Stramenopiles</taxon>
        <taxon>Ochrophyta</taxon>
        <taxon>Bacillariophyta</taxon>
        <taxon>Bacillariophyceae</taxon>
        <taxon>Bacillariophycidae</taxon>
        <taxon>Naviculales</taxon>
        <taxon>Naviculaceae</taxon>
        <taxon>Seminavis</taxon>
    </lineage>
</organism>
<comment type="caution">
    <text evidence="2">The sequence shown here is derived from an EMBL/GenBank/DDBJ whole genome shotgun (WGS) entry which is preliminary data.</text>
</comment>
<dbReference type="Proteomes" id="UP001153069">
    <property type="component" value="Unassembled WGS sequence"/>
</dbReference>
<dbReference type="AlphaFoldDB" id="A0A9N8DBS5"/>
<sequence>MSDHPKEGSEKEASSIHSDVSSAGERKGASGSGQEVRRTDASNTKTATPTACAAVFSSPCMMTEAMLLGQYHQDVAQQDTTQDTKESA</sequence>
<gene>
    <name evidence="2" type="ORF">SEMRO_48_G028200.1</name>
</gene>